<keyword evidence="4" id="KW-0092">Biotin</keyword>
<dbReference type="Pfam" id="PF03099">
    <property type="entry name" value="BPL_LplA_LipB"/>
    <property type="match status" value="1"/>
</dbReference>
<dbReference type="CDD" id="cd16442">
    <property type="entry name" value="BPL"/>
    <property type="match status" value="1"/>
</dbReference>
<dbReference type="GO" id="GO:0005737">
    <property type="term" value="C:cytoplasm"/>
    <property type="evidence" value="ECO:0007669"/>
    <property type="project" value="TreeGrafter"/>
</dbReference>
<organism evidence="7 8">
    <name type="scientific">Actinopolymorpha singaporensis</name>
    <dbReference type="NCBI Taxonomy" id="117157"/>
    <lineage>
        <taxon>Bacteria</taxon>
        <taxon>Bacillati</taxon>
        <taxon>Actinomycetota</taxon>
        <taxon>Actinomycetes</taxon>
        <taxon>Propionibacteriales</taxon>
        <taxon>Actinopolymorphaceae</taxon>
        <taxon>Actinopolymorpha</taxon>
    </lineage>
</organism>
<evidence type="ECO:0000256" key="2">
    <source>
        <dbReference type="ARBA" id="ARBA00022741"/>
    </source>
</evidence>
<dbReference type="STRING" id="117157.SAMN04489717_2901"/>
<name>A0A1H1SQX9_9ACTN</name>
<dbReference type="Pfam" id="PF02237">
    <property type="entry name" value="BPL_C"/>
    <property type="match status" value="1"/>
</dbReference>
<dbReference type="InterPro" id="IPR008988">
    <property type="entry name" value="Transcriptional_repressor_C"/>
</dbReference>
<dbReference type="InterPro" id="IPR003142">
    <property type="entry name" value="BPL_C"/>
</dbReference>
<keyword evidence="2" id="KW-0547">Nucleotide-binding</keyword>
<protein>
    <recommendedName>
        <fullName evidence="5">biotin--[biotin carboxyl-carrier protein] ligase</fullName>
        <ecNumber evidence="5">6.3.4.15</ecNumber>
    </recommendedName>
</protein>
<dbReference type="AlphaFoldDB" id="A0A1H1SQX9"/>
<keyword evidence="1 7" id="KW-0436">Ligase</keyword>
<dbReference type="SUPFAM" id="SSF50037">
    <property type="entry name" value="C-terminal domain of transcriptional repressors"/>
    <property type="match status" value="1"/>
</dbReference>
<evidence type="ECO:0000256" key="4">
    <source>
        <dbReference type="ARBA" id="ARBA00023267"/>
    </source>
</evidence>
<dbReference type="Proteomes" id="UP000198983">
    <property type="component" value="Chromosome I"/>
</dbReference>
<evidence type="ECO:0000313" key="7">
    <source>
        <dbReference type="EMBL" id="SDS50331.1"/>
    </source>
</evidence>
<gene>
    <name evidence="7" type="ORF">SAMN04489717_2901</name>
</gene>
<evidence type="ECO:0000256" key="1">
    <source>
        <dbReference type="ARBA" id="ARBA00022598"/>
    </source>
</evidence>
<keyword evidence="3" id="KW-0067">ATP-binding</keyword>
<dbReference type="SUPFAM" id="SSF55681">
    <property type="entry name" value="Class II aaRS and biotin synthetases"/>
    <property type="match status" value="1"/>
</dbReference>
<evidence type="ECO:0000259" key="6">
    <source>
        <dbReference type="PROSITE" id="PS51733"/>
    </source>
</evidence>
<dbReference type="Gene3D" id="2.30.30.100">
    <property type="match status" value="1"/>
</dbReference>
<evidence type="ECO:0000256" key="5">
    <source>
        <dbReference type="ARBA" id="ARBA00024227"/>
    </source>
</evidence>
<dbReference type="PANTHER" id="PTHR12835">
    <property type="entry name" value="BIOTIN PROTEIN LIGASE"/>
    <property type="match status" value="1"/>
</dbReference>
<dbReference type="GO" id="GO:0005524">
    <property type="term" value="F:ATP binding"/>
    <property type="evidence" value="ECO:0007669"/>
    <property type="project" value="UniProtKB-KW"/>
</dbReference>
<sequence length="276" mass="29268">MPSPYVDLDRPPLAAAGLRSVLVRPGRLVTDLRVVAETGSTNADVRALALSGAPEGTLVATDYQSAGRGRLLREWTSPPRSGLMFSLLLRPAEVPPRHWPWLPLLTGCAVVEAVESVADVRPRLKWPNDVLLDDRKLCGILLERVETPTGPAAVVGVGLNVSTTAAELPGTYATSLRMAGAATTDRATLLVAVVRTLEALYSAWRAGGDHGDAFPGGLRAAYLARCATVGRDVRVQLAPDRRLEGRAVDVDEGGRLVVRTTDGDHALGAGDVVHVR</sequence>
<dbReference type="RefSeq" id="WP_092654073.1">
    <property type="nucleotide sequence ID" value="NZ_LT629732.1"/>
</dbReference>
<dbReference type="NCBIfam" id="TIGR00121">
    <property type="entry name" value="birA_ligase"/>
    <property type="match status" value="1"/>
</dbReference>
<dbReference type="PANTHER" id="PTHR12835:SF5">
    <property type="entry name" value="BIOTIN--PROTEIN LIGASE"/>
    <property type="match status" value="1"/>
</dbReference>
<dbReference type="EC" id="6.3.4.15" evidence="5"/>
<dbReference type="InterPro" id="IPR004408">
    <property type="entry name" value="Biotin_CoA_COase_ligase"/>
</dbReference>
<dbReference type="GO" id="GO:0004077">
    <property type="term" value="F:biotin--[biotin carboxyl-carrier protein] ligase activity"/>
    <property type="evidence" value="ECO:0007669"/>
    <property type="project" value="UniProtKB-EC"/>
</dbReference>
<dbReference type="InterPro" id="IPR004143">
    <property type="entry name" value="BPL_LPL_catalytic"/>
</dbReference>
<dbReference type="InterPro" id="IPR045864">
    <property type="entry name" value="aa-tRNA-synth_II/BPL/LPL"/>
</dbReference>
<dbReference type="Gene3D" id="3.30.930.10">
    <property type="entry name" value="Bira Bifunctional Protein, Domain 2"/>
    <property type="match status" value="1"/>
</dbReference>
<dbReference type="PROSITE" id="PS51733">
    <property type="entry name" value="BPL_LPL_CATALYTIC"/>
    <property type="match status" value="1"/>
</dbReference>
<evidence type="ECO:0000313" key="8">
    <source>
        <dbReference type="Proteomes" id="UP000198983"/>
    </source>
</evidence>
<feature type="domain" description="BPL/LPL catalytic" evidence="6">
    <location>
        <begin position="22"/>
        <end position="205"/>
    </location>
</feature>
<reference evidence="7 8" key="1">
    <citation type="submission" date="2016-10" db="EMBL/GenBank/DDBJ databases">
        <authorList>
            <person name="de Groot N.N."/>
        </authorList>
    </citation>
    <scope>NUCLEOTIDE SEQUENCE [LARGE SCALE GENOMIC DNA]</scope>
    <source>
        <strain evidence="7 8">DSM 22024</strain>
    </source>
</reference>
<dbReference type="EMBL" id="LT629732">
    <property type="protein sequence ID" value="SDS50331.1"/>
    <property type="molecule type" value="Genomic_DNA"/>
</dbReference>
<evidence type="ECO:0000256" key="3">
    <source>
        <dbReference type="ARBA" id="ARBA00022840"/>
    </source>
</evidence>
<dbReference type="OrthoDB" id="9807064at2"/>
<keyword evidence="8" id="KW-1185">Reference proteome</keyword>
<proteinExistence type="predicted"/>
<accession>A0A1H1SQX9</accession>